<dbReference type="InterPro" id="IPR038729">
    <property type="entry name" value="Rad50/SbcC_AAA"/>
</dbReference>
<dbReference type="PANTHER" id="PTHR32114:SF2">
    <property type="entry name" value="ABC TRANSPORTER ABCH.3"/>
    <property type="match status" value="1"/>
</dbReference>
<organism evidence="6 7">
    <name type="scientific">Actinocatenispora thailandica</name>
    <dbReference type="NCBI Taxonomy" id="227318"/>
    <lineage>
        <taxon>Bacteria</taxon>
        <taxon>Bacillati</taxon>
        <taxon>Actinomycetota</taxon>
        <taxon>Actinomycetes</taxon>
        <taxon>Micromonosporales</taxon>
        <taxon>Micromonosporaceae</taxon>
        <taxon>Actinocatenispora</taxon>
    </lineage>
</organism>
<dbReference type="GO" id="GO:0006302">
    <property type="term" value="P:double-strand break repair"/>
    <property type="evidence" value="ECO:0007669"/>
    <property type="project" value="InterPro"/>
</dbReference>
<dbReference type="Pfam" id="PF13558">
    <property type="entry name" value="SbcC_Walker_B"/>
    <property type="match status" value="1"/>
</dbReference>
<gene>
    <name evidence="6" type="ORF">Athai_26380</name>
</gene>
<dbReference type="EMBL" id="AP023355">
    <property type="protein sequence ID" value="BCJ35135.1"/>
    <property type="molecule type" value="Genomic_DNA"/>
</dbReference>
<evidence type="ECO:0000256" key="2">
    <source>
        <dbReference type="ARBA" id="ARBA00011322"/>
    </source>
</evidence>
<dbReference type="PANTHER" id="PTHR32114">
    <property type="entry name" value="ABC TRANSPORTER ABCH.3"/>
    <property type="match status" value="1"/>
</dbReference>
<evidence type="ECO:0000259" key="5">
    <source>
        <dbReference type="Pfam" id="PF13476"/>
    </source>
</evidence>
<evidence type="ECO:0000256" key="4">
    <source>
        <dbReference type="SAM" id="Coils"/>
    </source>
</evidence>
<evidence type="ECO:0000313" key="7">
    <source>
        <dbReference type="Proteomes" id="UP000611640"/>
    </source>
</evidence>
<keyword evidence="7" id="KW-1185">Reference proteome</keyword>
<keyword evidence="4" id="KW-0175">Coiled coil</keyword>
<sequence>MRPVRLDVAGFTVFRDETTIDFTDAEFFVLLGPTGSGKSTVLDAICFALYGTVPRWDHLRSVENALSPSASEARVRLVFESGGVRYVATRVLRRSARGKVNTVRAGLERLPAGFELATLDDEQRAGDELGEVLAGTPSEMVEAVASAVGMPYEQFTTCVVLPQGEFAEFLHAKPAKRQEILVNLLGLRVYQRVAERARLTAKEADSDVRAAEALLADLTDATEQAVTEAAERVTQLRELDTRIAATVPELTDAERQAAEAREALAALDAEGRLLAGVSIPAGVAELASGAERAAAEARDALAAVTAAESAEEQAAHRLDEAGDAAALRALLDRHREHDRLAAELTDAGRQIETLTADRDAAAERLAAAESALSAADAAVGAAQTAQTAAALRPELQVGEPCPVCAQQVDTLPPPIDAPALAAARNTASRARAARDAADRAVRDRSGACTAAAHHRTQLAARLDALAAELADQPAPDELAARLAGLDELRAAHAAARNAVVQARRALQRASSATDDADRRLRSGWRRYDEARDAVSRFGPPAADRDDLAGSWAALVDWCAAAADERRAARADRLGVAKRAAAAAEAVRGKVGALLAECGVAGPAEQGADAAAYQLATALAVQNAEAEHRRAAERCEQSTALRARRAEHVRAAEVARALAGHLAADRFQRWLLTEAMDLLVDGASTILRELSAGQYSLAYDGGEFFVVDHHDAELRRAVRTLSGGETFQASLALALALSEQLAGLSTTATSLESIMLDEGFGTLDPGTLDTVAATLENLAAHGDRMVGLVTHVAALAERIPVRFVVRKDARGAHVTREST</sequence>
<protein>
    <recommendedName>
        <fullName evidence="3">Nuclease SbcCD subunit C</fullName>
    </recommendedName>
</protein>
<feature type="coiled-coil region" evidence="4">
    <location>
        <begin position="337"/>
        <end position="371"/>
    </location>
</feature>
<feature type="coiled-coil region" evidence="4">
    <location>
        <begin position="194"/>
        <end position="221"/>
    </location>
</feature>
<dbReference type="RefSeq" id="WP_203961737.1">
    <property type="nucleotide sequence ID" value="NZ_AP023355.1"/>
</dbReference>
<evidence type="ECO:0000256" key="3">
    <source>
        <dbReference type="ARBA" id="ARBA00013368"/>
    </source>
</evidence>
<dbReference type="KEGG" id="atl:Athai_26380"/>
<dbReference type="AlphaFoldDB" id="A0A7R7DPA0"/>
<dbReference type="SUPFAM" id="SSF52540">
    <property type="entry name" value="P-loop containing nucleoside triphosphate hydrolases"/>
    <property type="match status" value="1"/>
</dbReference>
<dbReference type="GO" id="GO:0016887">
    <property type="term" value="F:ATP hydrolysis activity"/>
    <property type="evidence" value="ECO:0007669"/>
    <property type="project" value="InterPro"/>
</dbReference>
<evidence type="ECO:0000313" key="6">
    <source>
        <dbReference type="EMBL" id="BCJ35135.1"/>
    </source>
</evidence>
<reference evidence="6 7" key="1">
    <citation type="submission" date="2020-08" db="EMBL/GenBank/DDBJ databases">
        <title>Whole genome shotgun sequence of Actinocatenispora thailandica NBRC 105041.</title>
        <authorList>
            <person name="Komaki H."/>
            <person name="Tamura T."/>
        </authorList>
    </citation>
    <scope>NUCLEOTIDE SEQUENCE [LARGE SCALE GENOMIC DNA]</scope>
    <source>
        <strain evidence="6 7">NBRC 105041</strain>
    </source>
</reference>
<feature type="domain" description="Rad50/SbcC-type AAA" evidence="5">
    <location>
        <begin position="6"/>
        <end position="221"/>
    </location>
</feature>
<comment type="subunit">
    <text evidence="2">Heterodimer of SbcC and SbcD.</text>
</comment>
<dbReference type="Gene3D" id="3.40.50.300">
    <property type="entry name" value="P-loop containing nucleotide triphosphate hydrolases"/>
    <property type="match status" value="2"/>
</dbReference>
<dbReference type="Pfam" id="PF13476">
    <property type="entry name" value="AAA_23"/>
    <property type="match status" value="1"/>
</dbReference>
<accession>A0A7R7DPA0</accession>
<proteinExistence type="inferred from homology"/>
<dbReference type="Proteomes" id="UP000611640">
    <property type="component" value="Chromosome"/>
</dbReference>
<evidence type="ECO:0000256" key="1">
    <source>
        <dbReference type="ARBA" id="ARBA00006930"/>
    </source>
</evidence>
<dbReference type="InterPro" id="IPR027417">
    <property type="entry name" value="P-loop_NTPase"/>
</dbReference>
<comment type="similarity">
    <text evidence="1">Belongs to the SMC family. SbcC subfamily.</text>
</comment>
<name>A0A7R7DPA0_9ACTN</name>